<reference evidence="2" key="1">
    <citation type="journal article" date="2020" name="Nature">
        <title>Giant virus diversity and host interactions through global metagenomics.</title>
        <authorList>
            <person name="Schulz F."/>
            <person name="Roux S."/>
            <person name="Paez-Espino D."/>
            <person name="Jungbluth S."/>
            <person name="Walsh D.A."/>
            <person name="Denef V.J."/>
            <person name="McMahon K.D."/>
            <person name="Konstantinidis K.T."/>
            <person name="Eloe-Fadrosh E.A."/>
            <person name="Kyrpides N.C."/>
            <person name="Woyke T."/>
        </authorList>
    </citation>
    <scope>NUCLEOTIDE SEQUENCE</scope>
    <source>
        <strain evidence="2">GVMAG-S-1101172-89</strain>
    </source>
</reference>
<dbReference type="EMBL" id="MN740812">
    <property type="protein sequence ID" value="QHU13009.1"/>
    <property type="molecule type" value="Genomic_DNA"/>
</dbReference>
<protein>
    <submittedName>
        <fullName evidence="2">Uncharacterized protein</fullName>
    </submittedName>
</protein>
<dbReference type="InterPro" id="IPR043872">
    <property type="entry name" value="DUF5832"/>
</dbReference>
<proteinExistence type="predicted"/>
<dbReference type="Pfam" id="PF19150">
    <property type="entry name" value="DUF5832"/>
    <property type="match status" value="1"/>
</dbReference>
<feature type="coiled-coil region" evidence="1">
    <location>
        <begin position="65"/>
        <end position="125"/>
    </location>
</feature>
<keyword evidence="1" id="KW-0175">Coiled coil</keyword>
<accession>A0A6C0K5N2</accession>
<sequence>MNIEMAEEREDFLTEDAPISGQNFCLLSFLSPENVLNNKNLFMFSAFLENFEYSTRVKSYEQFLMNTVKSVNDALNKEADAAELKDLSGVAQSIRAARVSVDTTMSNFQKYLDEAKSELKESKLKEMYDEFLYANRQALEDKFYEMNEFRTTVRGLKIRGTYSSKEEAVARSKKLQRLDPTHNIFVGEVGKWLPWDPEPSQVAEQEYAEEELNTLMKKYKENEEAKEVFEREKRTKMMGTSKKPVVGNTVELTSSENSVVEQTAGMFSGSGPADLAMARKMENNMD</sequence>
<feature type="coiled-coil region" evidence="1">
    <location>
        <begin position="205"/>
        <end position="232"/>
    </location>
</feature>
<name>A0A6C0K5N2_9ZZZZ</name>
<organism evidence="2">
    <name type="scientific">viral metagenome</name>
    <dbReference type="NCBI Taxonomy" id="1070528"/>
    <lineage>
        <taxon>unclassified sequences</taxon>
        <taxon>metagenomes</taxon>
        <taxon>organismal metagenomes</taxon>
    </lineage>
</organism>
<evidence type="ECO:0000256" key="1">
    <source>
        <dbReference type="SAM" id="Coils"/>
    </source>
</evidence>
<evidence type="ECO:0000313" key="2">
    <source>
        <dbReference type="EMBL" id="QHU13009.1"/>
    </source>
</evidence>
<dbReference type="AlphaFoldDB" id="A0A6C0K5N2"/>